<dbReference type="EMBL" id="JACVVK020000073">
    <property type="protein sequence ID" value="KAK7495668.1"/>
    <property type="molecule type" value="Genomic_DNA"/>
</dbReference>
<dbReference type="Proteomes" id="UP001519460">
    <property type="component" value="Unassembled WGS sequence"/>
</dbReference>
<reference evidence="1 2" key="1">
    <citation type="journal article" date="2023" name="Sci. Data">
        <title>Genome assembly of the Korean intertidal mud-creeper Batillaria attramentaria.</title>
        <authorList>
            <person name="Patra A.K."/>
            <person name="Ho P.T."/>
            <person name="Jun S."/>
            <person name="Lee S.J."/>
            <person name="Kim Y."/>
            <person name="Won Y.J."/>
        </authorList>
    </citation>
    <scope>NUCLEOTIDE SEQUENCE [LARGE SCALE GENOMIC DNA]</scope>
    <source>
        <strain evidence="1">Wonlab-2016</strain>
    </source>
</reference>
<dbReference type="PANTHER" id="PTHR34487:SF1">
    <property type="entry name" value="ACYL-ACP THIOESTERASE"/>
    <property type="match status" value="1"/>
</dbReference>
<comment type="caution">
    <text evidence="1">The sequence shown here is derived from an EMBL/GenBank/DDBJ whole genome shotgun (WGS) entry which is preliminary data.</text>
</comment>
<evidence type="ECO:0008006" key="3">
    <source>
        <dbReference type="Google" id="ProtNLM"/>
    </source>
</evidence>
<evidence type="ECO:0000313" key="1">
    <source>
        <dbReference type="EMBL" id="KAK7495668.1"/>
    </source>
</evidence>
<dbReference type="Gene3D" id="3.10.129.10">
    <property type="entry name" value="Hotdog Thioesterase"/>
    <property type="match status" value="1"/>
</dbReference>
<keyword evidence="2" id="KW-1185">Reference proteome</keyword>
<dbReference type="PANTHER" id="PTHR34487">
    <property type="entry name" value="ACYL-ACP THIOESTERASE"/>
    <property type="match status" value="1"/>
</dbReference>
<accession>A0ABD0L852</accession>
<dbReference type="InterPro" id="IPR029069">
    <property type="entry name" value="HotDog_dom_sf"/>
</dbReference>
<evidence type="ECO:0000313" key="2">
    <source>
        <dbReference type="Proteomes" id="UP001519460"/>
    </source>
</evidence>
<organism evidence="1 2">
    <name type="scientific">Batillaria attramentaria</name>
    <dbReference type="NCBI Taxonomy" id="370345"/>
    <lineage>
        <taxon>Eukaryota</taxon>
        <taxon>Metazoa</taxon>
        <taxon>Spiralia</taxon>
        <taxon>Lophotrochozoa</taxon>
        <taxon>Mollusca</taxon>
        <taxon>Gastropoda</taxon>
        <taxon>Caenogastropoda</taxon>
        <taxon>Sorbeoconcha</taxon>
        <taxon>Cerithioidea</taxon>
        <taxon>Batillariidae</taxon>
        <taxon>Batillaria</taxon>
    </lineage>
</organism>
<dbReference type="AlphaFoldDB" id="A0ABD0L852"/>
<protein>
    <recommendedName>
        <fullName evidence="3">Thioesterase domain-containing protein</fullName>
    </recommendedName>
</protein>
<dbReference type="SUPFAM" id="SSF54637">
    <property type="entry name" value="Thioesterase/thiol ester dehydrase-isomerase"/>
    <property type="match status" value="2"/>
</dbReference>
<name>A0ABD0L852_9CAEN</name>
<gene>
    <name evidence="1" type="ORF">BaRGS_00013115</name>
</gene>
<proteinExistence type="predicted"/>
<sequence>MVLIDPATRRPTPIPDDWRQHYAPLCVRHQPLIVPRQSPPQPPRPDHAYTTTVAWSDVDDNDHTNFTSYVRFAVDALHHASKTGLLDGCLTKADISAGASEVKVAYLGESGDGDVLHVHVWCQRDVDRTVVCSMDRDTEPVCQVTLSFHPSH</sequence>